<keyword evidence="4" id="KW-1185">Reference proteome</keyword>
<evidence type="ECO:0000313" key="4">
    <source>
        <dbReference type="Proteomes" id="UP000565724"/>
    </source>
</evidence>
<feature type="transmembrane region" description="Helical" evidence="1">
    <location>
        <begin position="20"/>
        <end position="40"/>
    </location>
</feature>
<evidence type="ECO:0000313" key="3">
    <source>
        <dbReference type="EMBL" id="NUU15821.1"/>
    </source>
</evidence>
<dbReference type="Proteomes" id="UP000565724">
    <property type="component" value="Unassembled WGS sequence"/>
</dbReference>
<dbReference type="InterPro" id="IPR028087">
    <property type="entry name" value="Tad_N"/>
</dbReference>
<dbReference type="Pfam" id="PF13400">
    <property type="entry name" value="Tad"/>
    <property type="match status" value="1"/>
</dbReference>
<dbReference type="AlphaFoldDB" id="A0A7Y5ZX88"/>
<reference evidence="3 4" key="1">
    <citation type="submission" date="2020-05" db="EMBL/GenBank/DDBJ databases">
        <title>Genome Sequencing of Type Strains.</title>
        <authorList>
            <person name="Lemaire J.F."/>
            <person name="Inderbitzin P."/>
            <person name="Gregorio O.A."/>
            <person name="Collins S.B."/>
            <person name="Wespe N."/>
            <person name="Knight-Connoni V."/>
        </authorList>
    </citation>
    <scope>NUCLEOTIDE SEQUENCE [LARGE SCALE GENOMIC DNA]</scope>
    <source>
        <strain evidence="3 4">ATCC 25174</strain>
    </source>
</reference>
<name>A0A7Y5ZX88_9CELL</name>
<proteinExistence type="predicted"/>
<protein>
    <recommendedName>
        <fullName evidence="2">Putative Flp pilus-assembly TadG-like N-terminal domain-containing protein</fullName>
    </recommendedName>
</protein>
<organism evidence="3 4">
    <name type="scientific">Cellulomonas humilata</name>
    <dbReference type="NCBI Taxonomy" id="144055"/>
    <lineage>
        <taxon>Bacteria</taxon>
        <taxon>Bacillati</taxon>
        <taxon>Actinomycetota</taxon>
        <taxon>Actinomycetes</taxon>
        <taxon>Micrococcales</taxon>
        <taxon>Cellulomonadaceae</taxon>
        <taxon>Cellulomonas</taxon>
    </lineage>
</organism>
<comment type="caution">
    <text evidence="3">The sequence shown here is derived from an EMBL/GenBank/DDBJ whole genome shotgun (WGS) entry which is preliminary data.</text>
</comment>
<keyword evidence="1" id="KW-0812">Transmembrane</keyword>
<dbReference type="EMBL" id="JABMCI010000035">
    <property type="protein sequence ID" value="NUU15821.1"/>
    <property type="molecule type" value="Genomic_DNA"/>
</dbReference>
<keyword evidence="1" id="KW-0472">Membrane</keyword>
<evidence type="ECO:0000259" key="2">
    <source>
        <dbReference type="Pfam" id="PF13400"/>
    </source>
</evidence>
<feature type="domain" description="Putative Flp pilus-assembly TadG-like N-terminal" evidence="2">
    <location>
        <begin position="19"/>
        <end position="66"/>
    </location>
</feature>
<gene>
    <name evidence="3" type="ORF">HP550_00965</name>
</gene>
<keyword evidence="1" id="KW-1133">Transmembrane helix</keyword>
<evidence type="ECO:0000256" key="1">
    <source>
        <dbReference type="SAM" id="Phobius"/>
    </source>
</evidence>
<accession>A0A7Y5ZX88</accession>
<sequence length="151" mass="15129">MNALIHRLRTPAPTDPESGSVTVFVAISVLGLLLLIGLVADGGAKLRATQRADSIAAEAARAGGQALDLPGAIAGSGVRVDRSIAVAAATTYLRQSGRDGTVTVSDDRTRLVVTVTATAPTAFLSLIGITNLTVTGHAEASLIEGITGGGT</sequence>